<sequence length="196" mass="21139">MDGTEEEDGAVDVGARLRALRTQHGLSQRELAERAGVPHGQVSMVETGRSSPTVASLRKILSGLGLSMAEFFDTGPADPPSPFVPADRLRDLTPLLGRRGAGRITLRQAGDARAHGLQILHETYAPGADTGETMLEHRGAEGGVITRGRIELTVGEETRILRTGDAYLFDSRQPHRFRNPGPEEAEIVSACTPPWL</sequence>
<dbReference type="InterPro" id="IPR013096">
    <property type="entry name" value="Cupin_2"/>
</dbReference>
<dbReference type="GO" id="GO:0003677">
    <property type="term" value="F:DNA binding"/>
    <property type="evidence" value="ECO:0007669"/>
    <property type="project" value="UniProtKB-KW"/>
</dbReference>
<dbReference type="InterPro" id="IPR050807">
    <property type="entry name" value="TransReg_Diox_bact_type"/>
</dbReference>
<dbReference type="STRING" id="935700.jaqu_11580"/>
<dbReference type="InterPro" id="IPR001387">
    <property type="entry name" value="Cro/C1-type_HTH"/>
</dbReference>
<evidence type="ECO:0000256" key="1">
    <source>
        <dbReference type="ARBA" id="ARBA00023125"/>
    </source>
</evidence>
<dbReference type="Pfam" id="PF01381">
    <property type="entry name" value="HTH_3"/>
    <property type="match status" value="1"/>
</dbReference>
<keyword evidence="4" id="KW-1185">Reference proteome</keyword>
<comment type="caution">
    <text evidence="3">The sequence shown here is derived from an EMBL/GenBank/DDBJ whole genome shotgun (WGS) entry which is preliminary data.</text>
</comment>
<dbReference type="CDD" id="cd00093">
    <property type="entry name" value="HTH_XRE"/>
    <property type="match status" value="1"/>
</dbReference>
<dbReference type="InterPro" id="IPR014710">
    <property type="entry name" value="RmlC-like_jellyroll"/>
</dbReference>
<keyword evidence="1" id="KW-0238">DNA-binding</keyword>
<protein>
    <submittedName>
        <fullName evidence="3">PuuR_1 protein</fullName>
    </submittedName>
</protein>
<dbReference type="PANTHER" id="PTHR46797">
    <property type="entry name" value="HTH-TYPE TRANSCRIPTIONAL REGULATOR"/>
    <property type="match status" value="1"/>
</dbReference>
<evidence type="ECO:0000313" key="3">
    <source>
        <dbReference type="EMBL" id="KIT17116.1"/>
    </source>
</evidence>
<dbReference type="PATRIC" id="fig|935700.4.peg.1204"/>
<gene>
    <name evidence="3" type="primary">puuR_1</name>
    <name evidence="3" type="ORF">jaqu_11580</name>
</gene>
<dbReference type="PANTHER" id="PTHR46797:SF11">
    <property type="entry name" value="HTH-TYPE TRANSCRIPTIONAL REGULATOR PUUR"/>
    <property type="match status" value="1"/>
</dbReference>
<dbReference type="CDD" id="cd02209">
    <property type="entry name" value="cupin_XRE_C"/>
    <property type="match status" value="1"/>
</dbReference>
<dbReference type="OrthoDB" id="9814751at2"/>
<dbReference type="SUPFAM" id="SSF47413">
    <property type="entry name" value="lambda repressor-like DNA-binding domains"/>
    <property type="match status" value="1"/>
</dbReference>
<evidence type="ECO:0000259" key="2">
    <source>
        <dbReference type="PROSITE" id="PS50943"/>
    </source>
</evidence>
<dbReference type="InterPro" id="IPR010982">
    <property type="entry name" value="Lambda_DNA-bd_dom_sf"/>
</dbReference>
<proteinExistence type="predicted"/>
<dbReference type="SMART" id="SM00530">
    <property type="entry name" value="HTH_XRE"/>
    <property type="match status" value="1"/>
</dbReference>
<name>A0A0D1EJF6_9RHOB</name>
<dbReference type="Proteomes" id="UP000032232">
    <property type="component" value="Unassembled WGS sequence"/>
</dbReference>
<evidence type="ECO:0000313" key="4">
    <source>
        <dbReference type="Proteomes" id="UP000032232"/>
    </source>
</evidence>
<dbReference type="EMBL" id="JYFE01000022">
    <property type="protein sequence ID" value="KIT17116.1"/>
    <property type="molecule type" value="Genomic_DNA"/>
</dbReference>
<dbReference type="Gene3D" id="2.60.120.10">
    <property type="entry name" value="Jelly Rolls"/>
    <property type="match status" value="1"/>
</dbReference>
<dbReference type="GO" id="GO:0003700">
    <property type="term" value="F:DNA-binding transcription factor activity"/>
    <property type="evidence" value="ECO:0007669"/>
    <property type="project" value="TreeGrafter"/>
</dbReference>
<dbReference type="Pfam" id="PF07883">
    <property type="entry name" value="Cupin_2"/>
    <property type="match status" value="1"/>
</dbReference>
<dbReference type="AlphaFoldDB" id="A0A0D1EJF6"/>
<accession>A0A0D1EJF6</accession>
<dbReference type="InterPro" id="IPR011051">
    <property type="entry name" value="RmlC_Cupin_sf"/>
</dbReference>
<dbReference type="GO" id="GO:0005829">
    <property type="term" value="C:cytosol"/>
    <property type="evidence" value="ECO:0007669"/>
    <property type="project" value="TreeGrafter"/>
</dbReference>
<organism evidence="3 4">
    <name type="scientific">Jannaschia aquimarina</name>
    <dbReference type="NCBI Taxonomy" id="935700"/>
    <lineage>
        <taxon>Bacteria</taxon>
        <taxon>Pseudomonadati</taxon>
        <taxon>Pseudomonadota</taxon>
        <taxon>Alphaproteobacteria</taxon>
        <taxon>Rhodobacterales</taxon>
        <taxon>Roseobacteraceae</taxon>
        <taxon>Jannaschia</taxon>
    </lineage>
</organism>
<feature type="domain" description="HTH cro/C1-type" evidence="2">
    <location>
        <begin position="17"/>
        <end position="71"/>
    </location>
</feature>
<dbReference type="PROSITE" id="PS50943">
    <property type="entry name" value="HTH_CROC1"/>
    <property type="match status" value="1"/>
</dbReference>
<reference evidence="3 4" key="1">
    <citation type="submission" date="2015-02" db="EMBL/GenBank/DDBJ databases">
        <title>Genome Sequence of Jannaschia aquimarina DSM28248, a member of the Roseobacter clade.</title>
        <authorList>
            <person name="Voget S."/>
            <person name="Daniel R."/>
        </authorList>
    </citation>
    <scope>NUCLEOTIDE SEQUENCE [LARGE SCALE GENOMIC DNA]</scope>
    <source>
        <strain evidence="3 4">GSW-M26</strain>
    </source>
</reference>
<dbReference type="SUPFAM" id="SSF51182">
    <property type="entry name" value="RmlC-like cupins"/>
    <property type="match status" value="1"/>
</dbReference>
<dbReference type="Gene3D" id="1.10.260.40">
    <property type="entry name" value="lambda repressor-like DNA-binding domains"/>
    <property type="match status" value="1"/>
</dbReference>